<reference evidence="3" key="3">
    <citation type="submission" date="2016-05" db="EMBL/GenBank/DDBJ databases">
        <authorList>
            <person name="Lavstsen T."/>
            <person name="Jespersen J.S."/>
        </authorList>
    </citation>
    <scope>NUCLEOTIDE SEQUENCE [LARGE SCALE GENOMIC DNA]</scope>
    <source>
        <strain evidence="3">U25</strain>
    </source>
</reference>
<dbReference type="EMBL" id="LXWN01000002">
    <property type="protein sequence ID" value="PTL87142.1"/>
    <property type="molecule type" value="Genomic_DNA"/>
</dbReference>
<dbReference type="Pfam" id="PF01895">
    <property type="entry name" value="PhoU"/>
    <property type="match status" value="2"/>
</dbReference>
<dbReference type="InterPro" id="IPR038078">
    <property type="entry name" value="PhoU-like_sf"/>
</dbReference>
<dbReference type="STRING" id="1410606.T478_1322"/>
<dbReference type="AlphaFoldDB" id="A0A0A7V0R6"/>
<dbReference type="OrthoDB" id="40991at2157"/>
<keyword evidence="5" id="KW-1185">Reference proteome</keyword>
<dbReference type="GeneID" id="24817201"/>
<gene>
    <name evidence="3" type="ORF">A7X95_04270</name>
    <name evidence="2" type="ORF">T478_1322</name>
</gene>
<dbReference type="KEGG" id="nbv:T478_1322"/>
<dbReference type="GO" id="GO:0030643">
    <property type="term" value="P:intracellular phosphate ion homeostasis"/>
    <property type="evidence" value="ECO:0007669"/>
    <property type="project" value="InterPro"/>
</dbReference>
<dbReference type="GO" id="GO:0045936">
    <property type="term" value="P:negative regulation of phosphate metabolic process"/>
    <property type="evidence" value="ECO:0007669"/>
    <property type="project" value="InterPro"/>
</dbReference>
<dbReference type="Proteomes" id="UP000241022">
    <property type="component" value="Unassembled WGS sequence"/>
</dbReference>
<dbReference type="Pfam" id="PF04014">
    <property type="entry name" value="MazE_antitoxin"/>
    <property type="match status" value="1"/>
</dbReference>
<dbReference type="Gene3D" id="1.20.58.220">
    <property type="entry name" value="Phosphate transport system protein phou homolog 2, domain 2"/>
    <property type="match status" value="2"/>
</dbReference>
<organism evidence="2 4">
    <name type="scientific">Candidatus Nitrosopelagicus brevis</name>
    <dbReference type="NCBI Taxonomy" id="1410606"/>
    <lineage>
        <taxon>Archaea</taxon>
        <taxon>Nitrososphaerota</taxon>
    </lineage>
</organism>
<protein>
    <submittedName>
        <fullName evidence="2">PhoU domain protein</fullName>
    </submittedName>
    <submittedName>
        <fullName evidence="3">PhoU family transcriptional regulator</fullName>
    </submittedName>
</protein>
<reference evidence="5" key="2">
    <citation type="submission" date="2016-05" db="EMBL/GenBank/DDBJ databases">
        <authorList>
            <person name="Dupont C."/>
            <person name="Santoro A."/>
        </authorList>
    </citation>
    <scope>NUCLEOTIDE SEQUENCE [LARGE SCALE GENOMIC DNA]</scope>
    <source>
        <strain evidence="5">U25</strain>
    </source>
</reference>
<dbReference type="InterPro" id="IPR026022">
    <property type="entry name" value="PhoU_dom"/>
</dbReference>
<name>A0A0A7V0R6_9ARCH</name>
<dbReference type="Proteomes" id="UP000030944">
    <property type="component" value="Chromosome"/>
</dbReference>
<dbReference type="PANTHER" id="PTHR42930:SF2">
    <property type="entry name" value="PHOU DOMAIN-CONTAINING PROTEIN"/>
    <property type="match status" value="1"/>
</dbReference>
<evidence type="ECO:0000259" key="1">
    <source>
        <dbReference type="SMART" id="SM00966"/>
    </source>
</evidence>
<evidence type="ECO:0000313" key="3">
    <source>
        <dbReference type="EMBL" id="PTL87142.1"/>
    </source>
</evidence>
<dbReference type="SMART" id="SM00966">
    <property type="entry name" value="SpoVT_AbrB"/>
    <property type="match status" value="1"/>
</dbReference>
<proteinExistence type="predicted"/>
<dbReference type="EMBL" id="CP007026">
    <property type="protein sequence ID" value="AJA92604.1"/>
    <property type="molecule type" value="Genomic_DNA"/>
</dbReference>
<reference evidence="2 4" key="1">
    <citation type="journal article" date="2015" name="Proc. Natl. Acad. Sci. U.S.A.">
        <title>Genomic and proteomic characterization of "Candidatus Nitrosopelagicus brevis": An ammonia-oxidizing archaeon from the open ocean.</title>
        <authorList>
            <person name="Santoro A.E."/>
            <person name="Dupont C.L."/>
            <person name="Richter R.A."/>
            <person name="Craig M.T."/>
            <person name="Carini P."/>
            <person name="McIlvin M.R."/>
            <person name="Yang Y."/>
            <person name="Orsi W.D."/>
            <person name="Moran D.M."/>
            <person name="Saito M.A."/>
        </authorList>
    </citation>
    <scope>NUCLEOTIDE SEQUENCE [LARGE SCALE GENOMIC DNA]</scope>
    <source>
        <strain evidence="2">CN25</strain>
        <strain evidence="4">V2</strain>
    </source>
</reference>
<sequence length="347" mass="38989">MADRDQIRKIQFTGKSSYIVSLPKDWIKDQGLKQGDQVTVGRNGSTILEVKPVSFGKTSVDESSNLIISPEDEKSTIVRKLIALYFLNSKTINVKPKTGTRISPTHRIAIRNAVKKVLMGTEITADSTDGITVQVLINLVELSVDGAFKRMLSMAKSMQTDALLSLKEGNDELAQEVINSDDDVDRFGFYIIRQLTIAIENQHMLEEMGFKNSRDCLGYRVIVKNIERIGDHAVTLAQDAIDIKKPIKGKIMTNIEKMNDFALTAIDNTCLALFKNDYLEAENAIKESNNIKKYEDDVLKALEQSKNSAEIFRVRRIAENIRRIAEYASDIGEIVVNMNIEKVTKKN</sequence>
<evidence type="ECO:0000313" key="5">
    <source>
        <dbReference type="Proteomes" id="UP000241022"/>
    </source>
</evidence>
<accession>A0A0A7V0R6</accession>
<evidence type="ECO:0000313" key="2">
    <source>
        <dbReference type="EMBL" id="AJA92604.1"/>
    </source>
</evidence>
<evidence type="ECO:0000313" key="4">
    <source>
        <dbReference type="Proteomes" id="UP000030944"/>
    </source>
</evidence>
<dbReference type="InterPro" id="IPR028366">
    <property type="entry name" value="PhoU"/>
</dbReference>
<dbReference type="PANTHER" id="PTHR42930">
    <property type="entry name" value="PHOSPHATE-SPECIFIC TRANSPORT SYSTEM ACCESSORY PROTEIN PHOU"/>
    <property type="match status" value="1"/>
</dbReference>
<feature type="domain" description="SpoVT-AbrB" evidence="1">
    <location>
        <begin position="12"/>
        <end position="58"/>
    </location>
</feature>
<dbReference type="SUPFAM" id="SSF109755">
    <property type="entry name" value="PhoU-like"/>
    <property type="match status" value="1"/>
</dbReference>
<dbReference type="RefSeq" id="WP_048106226.1">
    <property type="nucleotide sequence ID" value="NZ_CP007026.1"/>
</dbReference>
<dbReference type="HOGENOM" id="CLU_069302_1_0_2"/>
<reference evidence="3 5" key="4">
    <citation type="submission" date="2018-04" db="EMBL/GenBank/DDBJ databases">
        <title>Transcriptomics of ammonia oxidizing archaea.</title>
        <authorList>
            <person name="Carini P."/>
        </authorList>
    </citation>
    <scope>NUCLEOTIDE SEQUENCE [LARGE SCALE GENOMIC DNA]</scope>
    <source>
        <strain evidence="3 5">U25</strain>
    </source>
</reference>
<dbReference type="GO" id="GO:0003677">
    <property type="term" value="F:DNA binding"/>
    <property type="evidence" value="ECO:0007669"/>
    <property type="project" value="InterPro"/>
</dbReference>
<dbReference type="InterPro" id="IPR007159">
    <property type="entry name" value="SpoVT-AbrB_dom"/>
</dbReference>